<dbReference type="OrthoDB" id="5226580at2759"/>
<dbReference type="GO" id="GO:0008270">
    <property type="term" value="F:zinc ion binding"/>
    <property type="evidence" value="ECO:0007669"/>
    <property type="project" value="InterPro"/>
</dbReference>
<keyword evidence="4" id="KW-0804">Transcription</keyword>
<keyword evidence="9" id="KW-1185">Reference proteome</keyword>
<dbReference type="PROSITE" id="PS00463">
    <property type="entry name" value="ZN2_CY6_FUNGAL_1"/>
    <property type="match status" value="1"/>
</dbReference>
<name>A0A2T4AZS9_9HYPO</name>
<dbReference type="RefSeq" id="XP_024745897.1">
    <property type="nucleotide sequence ID" value="XM_024891611.1"/>
</dbReference>
<dbReference type="PANTHER" id="PTHR31845">
    <property type="entry name" value="FINGER DOMAIN PROTEIN, PUTATIVE-RELATED"/>
    <property type="match status" value="1"/>
</dbReference>
<protein>
    <recommendedName>
        <fullName evidence="7">Zn(2)-C6 fungal-type domain-containing protein</fullName>
    </recommendedName>
</protein>
<dbReference type="PANTHER" id="PTHR31845:SF32">
    <property type="entry name" value="MISCELLANEOUS ZN(II)2CYS6 TRANSCRIPTION FACTOR (EUROFUNG)-RELATED"/>
    <property type="match status" value="1"/>
</dbReference>
<feature type="compositionally biased region" description="Low complexity" evidence="6">
    <location>
        <begin position="141"/>
        <end position="150"/>
    </location>
</feature>
<evidence type="ECO:0000259" key="7">
    <source>
        <dbReference type="PROSITE" id="PS00463"/>
    </source>
</evidence>
<sequence>MAPAPPPPDAASVGGIPAGYGRSCTNCSRAKCRCILRPEGGKCDRCHRLGKDCQQMVTSRKRVAKRTTASRTAQLEEKLDDLVSILRATQQQQHQHSHQHQHHQQQQQQLPQQQQQQPQHQHQHPLPHQPHQPPLPHHVSHLQQPHQSPSMTGVSACESTASSNCQPYVSRLDSLADAATTSQPRASSILGQTAPRPLDSDRLPEPTPSEAEVYLAKFRQWLEFFPFMHLGPDVTAEALHREHYFLWQCIMSVTSMSMPQQAAMRDRVRQDIAQRMIVNHDRTLEMAQGLILLIACCIIYELNLTKFPNEEHFGTVCFKAWGGRSIPLAKERTMEERRLVLGFWYITSVCSAFLAKMESLPWTQHMQESLEILESEKEYPSDETLVAIVKTQLVGEEARKLLMADFVGRDFGRTDPDKAPTWVYKRSLLLQLQRVRDTLPPAAASKAVIQMHLFSTEAQVQSVGLFGGARIPDGPRIDAMYAGLVAARAWYDVLFAVPLAEFIGMPFSFYVELAQIHALLYRVTTLDDPAFDKEIVRSTADLGNYLDRTIDLFTKAEALYPLRGGPEDVSIFGKCTKVLRNVRSNWEPAIVQQPMGGLPTPNSQVVPGAAPQPTLLVDHSMLPDQDLATGFGDIDWMTQVFGPWEL</sequence>
<feature type="region of interest" description="Disordered" evidence="6">
    <location>
        <begin position="89"/>
        <end position="158"/>
    </location>
</feature>
<keyword evidence="5" id="KW-0539">Nucleus</keyword>
<keyword evidence="2" id="KW-0805">Transcription regulation</keyword>
<keyword evidence="3" id="KW-0238">DNA-binding</keyword>
<dbReference type="InterPro" id="IPR051089">
    <property type="entry name" value="prtT"/>
</dbReference>
<dbReference type="SUPFAM" id="SSF81995">
    <property type="entry name" value="beta-sandwich domain of Sec23/24"/>
    <property type="match status" value="1"/>
</dbReference>
<dbReference type="Proteomes" id="UP000241546">
    <property type="component" value="Unassembled WGS sequence"/>
</dbReference>
<evidence type="ECO:0000256" key="3">
    <source>
        <dbReference type="ARBA" id="ARBA00023125"/>
    </source>
</evidence>
<reference evidence="9" key="1">
    <citation type="submission" date="2016-07" db="EMBL/GenBank/DDBJ databases">
        <title>Multiple horizontal gene transfer events from other fungi enriched the ability of initially mycotrophic Trichoderma (Ascomycota) to feed on dead plant biomass.</title>
        <authorList>
            <consortium name="DOE Joint Genome Institute"/>
            <person name="Atanasova L."/>
            <person name="Chenthamara K."/>
            <person name="Zhang J."/>
            <person name="Grujic M."/>
            <person name="Henrissat B."/>
            <person name="Kuo A."/>
            <person name="Aerts A."/>
            <person name="Salamov A."/>
            <person name="Lipzen A."/>
            <person name="Labutti K."/>
            <person name="Barry K."/>
            <person name="Miao Y."/>
            <person name="Rahimi M.J."/>
            <person name="Shen Q."/>
            <person name="Grigoriev I.V."/>
            <person name="Kubicek C.P."/>
            <person name="Druzhinina I.S."/>
        </authorList>
    </citation>
    <scope>NUCLEOTIDE SEQUENCE [LARGE SCALE GENOMIC DNA]</scope>
    <source>
        <strain evidence="9">TUCIM 6016</strain>
    </source>
</reference>
<feature type="compositionally biased region" description="Pro residues" evidence="6">
    <location>
        <begin position="127"/>
        <end position="136"/>
    </location>
</feature>
<accession>A0A2T4AZS9</accession>
<evidence type="ECO:0000256" key="1">
    <source>
        <dbReference type="ARBA" id="ARBA00004123"/>
    </source>
</evidence>
<feature type="compositionally biased region" description="Low complexity" evidence="6">
    <location>
        <begin position="104"/>
        <end position="126"/>
    </location>
</feature>
<dbReference type="GO" id="GO:0005634">
    <property type="term" value="C:nucleus"/>
    <property type="evidence" value="ECO:0007669"/>
    <property type="project" value="UniProtKB-SubCell"/>
</dbReference>
<evidence type="ECO:0000256" key="4">
    <source>
        <dbReference type="ARBA" id="ARBA00023163"/>
    </source>
</evidence>
<evidence type="ECO:0000313" key="9">
    <source>
        <dbReference type="Proteomes" id="UP000241546"/>
    </source>
</evidence>
<feature type="domain" description="Zn(2)-C6 fungal-type" evidence="7">
    <location>
        <begin position="23"/>
        <end position="53"/>
    </location>
</feature>
<dbReference type="AlphaFoldDB" id="A0A2T4AZS9"/>
<dbReference type="InterPro" id="IPR036864">
    <property type="entry name" value="Zn2-C6_fun-type_DNA-bd_sf"/>
</dbReference>
<feature type="compositionally biased region" description="Polar residues" evidence="6">
    <location>
        <begin position="179"/>
        <end position="191"/>
    </location>
</feature>
<organism evidence="8 9">
    <name type="scientific">Trichoderma citrinoviride</name>
    <dbReference type="NCBI Taxonomy" id="58853"/>
    <lineage>
        <taxon>Eukaryota</taxon>
        <taxon>Fungi</taxon>
        <taxon>Dikarya</taxon>
        <taxon>Ascomycota</taxon>
        <taxon>Pezizomycotina</taxon>
        <taxon>Sordariomycetes</taxon>
        <taxon>Hypocreomycetidae</taxon>
        <taxon>Hypocreales</taxon>
        <taxon>Hypocreaceae</taxon>
        <taxon>Trichoderma</taxon>
    </lineage>
</organism>
<evidence type="ECO:0000256" key="6">
    <source>
        <dbReference type="SAM" id="MobiDB-lite"/>
    </source>
</evidence>
<dbReference type="InterPro" id="IPR001138">
    <property type="entry name" value="Zn2Cys6_DnaBD"/>
</dbReference>
<evidence type="ECO:0000256" key="2">
    <source>
        <dbReference type="ARBA" id="ARBA00023015"/>
    </source>
</evidence>
<feature type="region of interest" description="Disordered" evidence="6">
    <location>
        <begin position="176"/>
        <end position="207"/>
    </location>
</feature>
<dbReference type="SUPFAM" id="SSF57701">
    <property type="entry name" value="Zn2/Cys6 DNA-binding domain"/>
    <property type="match status" value="1"/>
</dbReference>
<comment type="subcellular location">
    <subcellularLocation>
        <location evidence="1">Nucleus</location>
    </subcellularLocation>
</comment>
<gene>
    <name evidence="8" type="ORF">BBK36DRAFT_1128400</name>
</gene>
<evidence type="ECO:0000313" key="8">
    <source>
        <dbReference type="EMBL" id="PTB62577.1"/>
    </source>
</evidence>
<dbReference type="EMBL" id="KZ680222">
    <property type="protein sequence ID" value="PTB62577.1"/>
    <property type="molecule type" value="Genomic_DNA"/>
</dbReference>
<dbReference type="GeneID" id="36599729"/>
<proteinExistence type="predicted"/>
<dbReference type="Gene3D" id="4.10.240.10">
    <property type="entry name" value="Zn(2)-C6 fungal-type DNA-binding domain"/>
    <property type="match status" value="1"/>
</dbReference>
<dbReference type="GO" id="GO:0000976">
    <property type="term" value="F:transcription cis-regulatory region binding"/>
    <property type="evidence" value="ECO:0007669"/>
    <property type="project" value="TreeGrafter"/>
</dbReference>
<evidence type="ECO:0000256" key="5">
    <source>
        <dbReference type="ARBA" id="ARBA00023242"/>
    </source>
</evidence>
<dbReference type="GO" id="GO:0000981">
    <property type="term" value="F:DNA-binding transcription factor activity, RNA polymerase II-specific"/>
    <property type="evidence" value="ECO:0007669"/>
    <property type="project" value="InterPro"/>
</dbReference>